<protein>
    <submittedName>
        <fullName evidence="1">Uncharacterized protein</fullName>
    </submittedName>
</protein>
<organism evidence="1 2">
    <name type="scientific">[Emmonsia] crescens</name>
    <dbReference type="NCBI Taxonomy" id="73230"/>
    <lineage>
        <taxon>Eukaryota</taxon>
        <taxon>Fungi</taxon>
        <taxon>Dikarya</taxon>
        <taxon>Ascomycota</taxon>
        <taxon>Pezizomycotina</taxon>
        <taxon>Eurotiomycetes</taxon>
        <taxon>Eurotiomycetidae</taxon>
        <taxon>Onygenales</taxon>
        <taxon>Ajellomycetaceae</taxon>
        <taxon>Emergomyces</taxon>
    </lineage>
</organism>
<evidence type="ECO:0000313" key="2">
    <source>
        <dbReference type="Proteomes" id="UP000034164"/>
    </source>
</evidence>
<name>A0A0G2J8H1_9EURO</name>
<gene>
    <name evidence="1" type="ORF">EMCG_03359</name>
</gene>
<accession>A0A0G2J8H1</accession>
<comment type="caution">
    <text evidence="1">The sequence shown here is derived from an EMBL/GenBank/DDBJ whole genome shotgun (WGS) entry which is preliminary data.</text>
</comment>
<evidence type="ECO:0000313" key="1">
    <source>
        <dbReference type="EMBL" id="KKZ62221.1"/>
    </source>
</evidence>
<proteinExistence type="predicted"/>
<sequence length="275" mass="31571">MLKPPISKKKKRVVESLAHREIRNALRRIAMDINKDLTVHEFNWEQLKNLGIRIDRMALDETSPHKKPSYFAPYPAHLLTLDHDEEEETLQGKYNGIDGENYMSLTDPSGRAHTMDIHLRHHINHSKNYCEEERTPWTSKCIGDYPFMNGLYKSFPPAYGCSNTTDLNGSTHPHVKAVMWQGLVAKDSTILRGELSPIVEIMISQFLQTRFVDHMVAPVLIISLMGFKARVIEAYFKDQTLILRPSEMFDFTHANNAGFKTFVQWYLGPPIGDTS</sequence>
<dbReference type="OrthoDB" id="4185252at2759"/>
<dbReference type="Proteomes" id="UP000034164">
    <property type="component" value="Unassembled WGS sequence"/>
</dbReference>
<dbReference type="VEuPathDB" id="FungiDB:EMCG_03359"/>
<dbReference type="AlphaFoldDB" id="A0A0G2J8H1"/>
<reference evidence="2" key="1">
    <citation type="journal article" date="2015" name="PLoS Genet.">
        <title>The dynamic genome and transcriptome of the human fungal pathogen Blastomyces and close relative Emmonsia.</title>
        <authorList>
            <person name="Munoz J.F."/>
            <person name="Gauthier G.M."/>
            <person name="Desjardins C.A."/>
            <person name="Gallo J.E."/>
            <person name="Holder J."/>
            <person name="Sullivan T.D."/>
            <person name="Marty A.J."/>
            <person name="Carmen J.C."/>
            <person name="Chen Z."/>
            <person name="Ding L."/>
            <person name="Gujja S."/>
            <person name="Magrini V."/>
            <person name="Misas E."/>
            <person name="Mitreva M."/>
            <person name="Priest M."/>
            <person name="Saif S."/>
            <person name="Whiston E.A."/>
            <person name="Young S."/>
            <person name="Zeng Q."/>
            <person name="Goldman W.E."/>
            <person name="Mardis E.R."/>
            <person name="Taylor J.W."/>
            <person name="McEwen J.G."/>
            <person name="Clay O.K."/>
            <person name="Klein B.S."/>
            <person name="Cuomo C.A."/>
        </authorList>
    </citation>
    <scope>NUCLEOTIDE SEQUENCE [LARGE SCALE GENOMIC DNA]</scope>
    <source>
        <strain evidence="2">UAMH 3008</strain>
    </source>
</reference>
<dbReference type="EMBL" id="LCZI01001160">
    <property type="protein sequence ID" value="KKZ62221.1"/>
    <property type="molecule type" value="Genomic_DNA"/>
</dbReference>